<proteinExistence type="predicted"/>
<feature type="repeat" description="ANK" evidence="3">
    <location>
        <begin position="923"/>
        <end position="955"/>
    </location>
</feature>
<feature type="repeat" description="ANK" evidence="3">
    <location>
        <begin position="755"/>
        <end position="787"/>
    </location>
</feature>
<evidence type="ECO:0000313" key="5">
    <source>
        <dbReference type="EMBL" id="KAL0634820.1"/>
    </source>
</evidence>
<dbReference type="InterPro" id="IPR036770">
    <property type="entry name" value="Ankyrin_rpt-contain_sf"/>
</dbReference>
<organism evidence="5 6">
    <name type="scientific">Discina gigas</name>
    <dbReference type="NCBI Taxonomy" id="1032678"/>
    <lineage>
        <taxon>Eukaryota</taxon>
        <taxon>Fungi</taxon>
        <taxon>Dikarya</taxon>
        <taxon>Ascomycota</taxon>
        <taxon>Pezizomycotina</taxon>
        <taxon>Pezizomycetes</taxon>
        <taxon>Pezizales</taxon>
        <taxon>Discinaceae</taxon>
        <taxon>Discina</taxon>
    </lineage>
</organism>
<name>A0ABR3GFX7_9PEZI</name>
<dbReference type="Proteomes" id="UP001447188">
    <property type="component" value="Unassembled WGS sequence"/>
</dbReference>
<dbReference type="Gene3D" id="1.10.510.10">
    <property type="entry name" value="Transferase(Phosphotransferase) domain 1"/>
    <property type="match status" value="1"/>
</dbReference>
<feature type="repeat" description="ANK" evidence="3">
    <location>
        <begin position="720"/>
        <end position="752"/>
    </location>
</feature>
<evidence type="ECO:0000256" key="2">
    <source>
        <dbReference type="ARBA" id="ARBA00023043"/>
    </source>
</evidence>
<dbReference type="SMART" id="SM00220">
    <property type="entry name" value="S_TKc"/>
    <property type="match status" value="1"/>
</dbReference>
<feature type="repeat" description="ANK" evidence="3">
    <location>
        <begin position="822"/>
        <end position="854"/>
    </location>
</feature>
<feature type="repeat" description="ANK" evidence="3">
    <location>
        <begin position="581"/>
        <end position="613"/>
    </location>
</feature>
<dbReference type="SUPFAM" id="SSF56112">
    <property type="entry name" value="Protein kinase-like (PK-like)"/>
    <property type="match status" value="1"/>
</dbReference>
<dbReference type="EMBL" id="JBBBZM010000084">
    <property type="protein sequence ID" value="KAL0634820.1"/>
    <property type="molecule type" value="Genomic_DNA"/>
</dbReference>
<dbReference type="SMART" id="SM00248">
    <property type="entry name" value="ANK"/>
    <property type="match status" value="16"/>
</dbReference>
<feature type="repeat" description="ANK" evidence="3">
    <location>
        <begin position="888"/>
        <end position="920"/>
    </location>
</feature>
<evidence type="ECO:0000256" key="3">
    <source>
        <dbReference type="PROSITE-ProRule" id="PRU00023"/>
    </source>
</evidence>
<dbReference type="InterPro" id="IPR000719">
    <property type="entry name" value="Prot_kinase_dom"/>
</dbReference>
<dbReference type="Gene3D" id="1.25.40.20">
    <property type="entry name" value="Ankyrin repeat-containing domain"/>
    <property type="match status" value="5"/>
</dbReference>
<protein>
    <recommendedName>
        <fullName evidence="4">Protein kinase domain-containing protein</fullName>
    </recommendedName>
</protein>
<reference evidence="5 6" key="1">
    <citation type="submission" date="2024-02" db="EMBL/GenBank/DDBJ databases">
        <title>Discinaceae phylogenomics.</title>
        <authorList>
            <person name="Dirks A.C."/>
            <person name="James T.Y."/>
        </authorList>
    </citation>
    <scope>NUCLEOTIDE SEQUENCE [LARGE SCALE GENOMIC DNA]</scope>
    <source>
        <strain evidence="5 6">ACD0624</strain>
    </source>
</reference>
<dbReference type="InterPro" id="IPR011009">
    <property type="entry name" value="Kinase-like_dom_sf"/>
</dbReference>
<keyword evidence="2 3" id="KW-0040">ANK repeat</keyword>
<feature type="repeat" description="ANK" evidence="3">
    <location>
        <begin position="854"/>
        <end position="886"/>
    </location>
</feature>
<dbReference type="PANTHER" id="PTHR24198:SF165">
    <property type="entry name" value="ANKYRIN REPEAT-CONTAINING PROTEIN-RELATED"/>
    <property type="match status" value="1"/>
</dbReference>
<dbReference type="PROSITE" id="PS50011">
    <property type="entry name" value="PROTEIN_KINASE_DOM"/>
    <property type="match status" value="1"/>
</dbReference>
<dbReference type="SUPFAM" id="SSF48403">
    <property type="entry name" value="Ankyrin repeat"/>
    <property type="match status" value="2"/>
</dbReference>
<evidence type="ECO:0000256" key="1">
    <source>
        <dbReference type="ARBA" id="ARBA00022737"/>
    </source>
</evidence>
<dbReference type="InterPro" id="IPR002110">
    <property type="entry name" value="Ankyrin_rpt"/>
</dbReference>
<gene>
    <name evidence="5" type="ORF">Q9L58_006253</name>
</gene>
<dbReference type="Pfam" id="PF12796">
    <property type="entry name" value="Ank_2"/>
    <property type="match status" value="7"/>
</dbReference>
<feature type="repeat" description="ANK" evidence="3">
    <location>
        <begin position="957"/>
        <end position="989"/>
    </location>
</feature>
<comment type="caution">
    <text evidence="5">The sequence shown here is derived from an EMBL/GenBank/DDBJ whole genome shotgun (WGS) entry which is preliminary data.</text>
</comment>
<feature type="repeat" description="ANK" evidence="3">
    <location>
        <begin position="688"/>
        <end position="720"/>
    </location>
</feature>
<accession>A0ABR3GFX7</accession>
<dbReference type="PANTHER" id="PTHR24198">
    <property type="entry name" value="ANKYRIN REPEAT AND PROTEIN KINASE DOMAIN-CONTAINING PROTEIN"/>
    <property type="match status" value="1"/>
</dbReference>
<dbReference type="PROSITE" id="PS00108">
    <property type="entry name" value="PROTEIN_KINASE_ST"/>
    <property type="match status" value="1"/>
</dbReference>
<evidence type="ECO:0000259" key="4">
    <source>
        <dbReference type="PROSITE" id="PS50011"/>
    </source>
</evidence>
<dbReference type="Pfam" id="PF00069">
    <property type="entry name" value="Pkinase"/>
    <property type="match status" value="1"/>
</dbReference>
<feature type="repeat" description="ANK" evidence="3">
    <location>
        <begin position="991"/>
        <end position="1023"/>
    </location>
</feature>
<dbReference type="PRINTS" id="PR01415">
    <property type="entry name" value="ANKYRIN"/>
</dbReference>
<feature type="repeat" description="ANK" evidence="3">
    <location>
        <begin position="448"/>
        <end position="480"/>
    </location>
</feature>
<feature type="repeat" description="ANK" evidence="3">
    <location>
        <begin position="790"/>
        <end position="822"/>
    </location>
</feature>
<sequence>MSIPVSKLDHFKMETEFGRDFVINTTAGWNLSTKQNRRTKWHRQRLLGTGGFGSVWLEQEENGSQLRAVKKLQRQDVMRMSFTHELVALITLADHRHLFVEFFGWYEDPENIFLAMEYIEHGDLSQYLKSKKIPTAHVKEITTQVLEGLVVLHAEGICHRDLKPQNILLVSRDPLWVKIADFGASKRLAHTALRTMCGTQGYLAPELLRLQPRTFQTGCSDEFTYALDIWSLGCLVHELLTGETPFREAQNDEDWQVESGFTTLEPQTDMGKLYEYCHGTCRFPVELLQSSDVAQNGVEFVASLLAANPNDRPTAARAQHHPWLASVGYASNWFTGLKRECRELRLDLYFGSRADKTLMRQLRTRDIANYLRNVRQGEAPLTTLLDRALSTKSHLLASMLVTSPIRRLEDPAGMKLKDLFERGVRAGLVGRTKVVLPGLRDVDFTFRNGGTGLHLAVQRGHTGVAELLLKSGANRMIKMKRGRTVLEVAVDNKQIDMVQVLLHSNADVNNCLSEEDVSTMFRTAVKNGAIEVVELLLANKVGVDTRVDGQTFLQMAVANGQTGIMRLLLQNNADVNSASENGETALGTAARNGCIDVMKLLLEWNVDVNAENKQQPLLRLPPKAETSDEDLRNESNQRRYMADDVGLIYSDIALSIRPHAESDQASSLMDDDGRLPRISEDDIPNHDVARTALQTAAENGHTGMVQLLLDNHAKVNAGTGSHTALRAAVERNNTDIVKLLLDSQADPDPKPAGKDDRTIIQVAVERKNIEIVELLLAHNVDANAKPSNENSRTVLERAIGKRDIDMVKLLLRNGVDVNLQIGVRTPLVAAIQSNDIDIVQLLLENKADINDKNSDPTALEAAATRGYIEIMKLLLRNDADVNSKSSENGRTALQGAARQGHLDSVKLLLENNVEVNASSSGEDGRTALHEAAWNGHIDVVQLLLNNKANVNDVPPVRGRTALRCAAERGHTGIVKLLLSNKADINTHSPPGSWTALHAATMSSNIEPVKLLLKLKCDVNAKASNGQTALQMAVGNGDCNIVDLLLSYSAKISDDNRELRIAANNGFIDIAKLLTDNQVAADTRDARWARIRTDLLLFVLVTMLQHPKSALKVKASETAGQIPLPAVYPLRMAGLLLSQLKAAGSRDTGWALSFAIAALSLKVGAKSKPSEHSSWRLLVNSVFYKAGISLIFTLGARTRPKQVRHKTWWPAIVERLVLDWITEVMDTGRFKGTRDWIPNTTEPLMTMIVKLWVMHSCGKPFKYTNVLAYLAGPLGESILLHFSDRIKSTRASDSFREQGLEQIIELVHRRILTTEWLYVPNLRETSLLTAALSTHVL</sequence>
<feature type="repeat" description="ANK" evidence="3">
    <location>
        <begin position="548"/>
        <end position="580"/>
    </location>
</feature>
<feature type="repeat" description="ANK" evidence="3">
    <location>
        <begin position="1024"/>
        <end position="1056"/>
    </location>
</feature>
<dbReference type="Pfam" id="PF00023">
    <property type="entry name" value="Ank"/>
    <property type="match status" value="1"/>
</dbReference>
<keyword evidence="1" id="KW-0677">Repeat</keyword>
<dbReference type="InterPro" id="IPR008271">
    <property type="entry name" value="Ser/Thr_kinase_AS"/>
</dbReference>
<feature type="domain" description="Protein kinase" evidence="4">
    <location>
        <begin position="41"/>
        <end position="324"/>
    </location>
</feature>
<dbReference type="PROSITE" id="PS50297">
    <property type="entry name" value="ANK_REP_REGION"/>
    <property type="match status" value="14"/>
</dbReference>
<evidence type="ECO:0000313" key="6">
    <source>
        <dbReference type="Proteomes" id="UP001447188"/>
    </source>
</evidence>
<keyword evidence="6" id="KW-1185">Reference proteome</keyword>
<dbReference type="Gene3D" id="3.30.200.20">
    <property type="entry name" value="Phosphorylase Kinase, domain 1"/>
    <property type="match status" value="1"/>
</dbReference>
<feature type="repeat" description="ANK" evidence="3">
    <location>
        <begin position="481"/>
        <end position="509"/>
    </location>
</feature>
<dbReference type="PROSITE" id="PS50088">
    <property type="entry name" value="ANK_REPEAT"/>
    <property type="match status" value="15"/>
</dbReference>